<name>A0A9X2PDY9_9HYPH</name>
<comment type="caution">
    <text evidence="2">The sequence shown here is derived from an EMBL/GenBank/DDBJ whole genome shotgun (WGS) entry which is preliminary data.</text>
</comment>
<proteinExistence type="predicted"/>
<gene>
    <name evidence="2" type="ORF">NVS89_01890</name>
</gene>
<feature type="region of interest" description="Disordered" evidence="1">
    <location>
        <begin position="83"/>
        <end position="209"/>
    </location>
</feature>
<keyword evidence="3" id="KW-1185">Reference proteome</keyword>
<dbReference type="RefSeq" id="WP_258730781.1">
    <property type="nucleotide sequence ID" value="NZ_JANTHZ010000001.1"/>
</dbReference>
<dbReference type="AlphaFoldDB" id="A0A9X2PDY9"/>
<protein>
    <submittedName>
        <fullName evidence="2">Uncharacterized protein</fullName>
    </submittedName>
</protein>
<dbReference type="EMBL" id="JANTHZ010000001">
    <property type="protein sequence ID" value="MCS0493832.1"/>
    <property type="molecule type" value="Genomic_DNA"/>
</dbReference>
<organism evidence="2 3">
    <name type="scientific">Ancylobacter mangrovi</name>
    <dbReference type="NCBI Taxonomy" id="2972472"/>
    <lineage>
        <taxon>Bacteria</taxon>
        <taxon>Pseudomonadati</taxon>
        <taxon>Pseudomonadota</taxon>
        <taxon>Alphaproteobacteria</taxon>
        <taxon>Hyphomicrobiales</taxon>
        <taxon>Xanthobacteraceae</taxon>
        <taxon>Ancylobacter</taxon>
    </lineage>
</organism>
<dbReference type="Proteomes" id="UP001151088">
    <property type="component" value="Unassembled WGS sequence"/>
</dbReference>
<evidence type="ECO:0000313" key="3">
    <source>
        <dbReference type="Proteomes" id="UP001151088"/>
    </source>
</evidence>
<evidence type="ECO:0000313" key="2">
    <source>
        <dbReference type="EMBL" id="MCS0493832.1"/>
    </source>
</evidence>
<reference evidence="2" key="1">
    <citation type="submission" date="2022-08" db="EMBL/GenBank/DDBJ databases">
        <authorList>
            <person name="Li F."/>
        </authorList>
    </citation>
    <scope>NUCLEOTIDE SEQUENCE</scope>
    <source>
        <strain evidence="2">MQZ15Z-1</strain>
    </source>
</reference>
<evidence type="ECO:0000256" key="1">
    <source>
        <dbReference type="SAM" id="MobiDB-lite"/>
    </source>
</evidence>
<feature type="compositionally biased region" description="Low complexity" evidence="1">
    <location>
        <begin position="176"/>
        <end position="195"/>
    </location>
</feature>
<accession>A0A9X2PDY9</accession>
<sequence>MTCILLRSAPAALKSRGRHRSTRLPGAPWRALARPPRTAAQLAAVPALALCLSGPAAAQSVDATSPAAGDNPWSGIEITVRPLPTSPPSPYEQAISEAQTPEQPVVPSEPSGPLTGTLIDPLGPAPKASVWSSLRESAAPKLPDGTPSPYKQLTSRTKKPKAKSASLPTNMELKQGPASVSVSTTASASAPQSGALTTSEGGGSGEIKGRIGYEQDNLAVYSTGSVGASASTGMPSLYDNLAVGSTYSVPLSPLGLDGDKLGASVEMNNSAAVTTGVELRGKLGTYQRYISVQRSINPDSAASDIVKAGVLGKF</sequence>